<dbReference type="PANTHER" id="PTHR36846">
    <property type="entry name" value="PROTEIN VIAA"/>
    <property type="match status" value="1"/>
</dbReference>
<dbReference type="OrthoDB" id="509831at2759"/>
<sequence length="709" mass="77765">MLSALQHTAPRPASAAAAAAAAAAPGPLAPRAGRVQRQQRQPRQLAPVQQRQQQRQQRAAVVASAAAAPAKVAGSEGHTALLHSLGEVGEVAPVHMPWLLRLAHIKSKITGGDSNAALQESARGLLMWKAALERGLVLDDFTIQQLIDEKDSPVAGQSVAALRWPEEPLRFVMVRSFSTLGVARFAQKYPAVLDALLRTMLEMVCKYHKTVIGEVDVEERERDASGQVYMTAAELMEAELKRRGEMAKSANKPTAAQQAAAVAATATAPQQSSDEDEEGEEERAAWSLERQTAEALVAALVAQWQKPIDTLGKAGRAFDGLESLLGGARGGSFDLSGNIWDRKGWAEMDKMREKLEDLKELRDLVRSLGRGGGWGPLRRAPVQHLDMRGRPGLLRTTLEAQETRGLTRSDDLSRLLPSEAALLARGRTVRQAKLFFYAKMAEKGLATYERDGWGEFPTQINVDRREIRPTADRGPILLCVDTSGSMRGAREVVAKALALECMRAAKAQERGCYVFAFAGPQEVRELELNMDIKSINNLLEFLEKVFNGGSDFNAPVQKCLDRLTDAKWANSDILLVSDGELRQPGPEIMRKLAGAKDKLGLRVHGLIVGSPEKRRADPAVLRGLCSHTLPSGKNEVLIHEFESWASVQAERTLQFDWDDAMGNKARREAGLRLEKLRQAEIRRRRGEARGDKKNAKAVRMPGKNASTFE</sequence>
<reference evidence="3 4" key="1">
    <citation type="journal article" date="2018" name="Plant J.">
        <title>Genome sequences of Chlorella sorokiniana UTEX 1602 and Micractinium conductrix SAG 241.80: implications to maltose excretion by a green alga.</title>
        <authorList>
            <person name="Arriola M.B."/>
            <person name="Velmurugan N."/>
            <person name="Zhang Y."/>
            <person name="Plunkett M.H."/>
            <person name="Hondzo H."/>
            <person name="Barney B.M."/>
        </authorList>
    </citation>
    <scope>NUCLEOTIDE SEQUENCE [LARGE SCALE GENOMIC DNA]</scope>
    <source>
        <strain evidence="4">UTEX 1602</strain>
    </source>
</reference>
<dbReference type="Proteomes" id="UP000239899">
    <property type="component" value="Unassembled WGS sequence"/>
</dbReference>
<dbReference type="PANTHER" id="PTHR36846:SF1">
    <property type="entry name" value="PROTEIN VIAA"/>
    <property type="match status" value="1"/>
</dbReference>
<dbReference type="InterPro" id="IPR036465">
    <property type="entry name" value="vWFA_dom_sf"/>
</dbReference>
<feature type="region of interest" description="Disordered" evidence="1">
    <location>
        <begin position="244"/>
        <end position="286"/>
    </location>
</feature>
<dbReference type="SMART" id="SM00327">
    <property type="entry name" value="VWA"/>
    <property type="match status" value="1"/>
</dbReference>
<dbReference type="STRING" id="3076.A0A2P6TGD9"/>
<dbReference type="Gene3D" id="3.40.50.410">
    <property type="entry name" value="von Willebrand factor, type A domain"/>
    <property type="match status" value="1"/>
</dbReference>
<feature type="region of interest" description="Disordered" evidence="1">
    <location>
        <begin position="682"/>
        <end position="709"/>
    </location>
</feature>
<feature type="region of interest" description="Disordered" evidence="1">
    <location>
        <begin position="1"/>
        <end position="56"/>
    </location>
</feature>
<proteinExistence type="predicted"/>
<gene>
    <name evidence="3" type="ORF">C2E21_7751</name>
</gene>
<dbReference type="Pfam" id="PF13519">
    <property type="entry name" value="VWA_2"/>
    <property type="match status" value="1"/>
</dbReference>
<feature type="compositionally biased region" description="Basic and acidic residues" evidence="1">
    <location>
        <begin position="682"/>
        <end position="694"/>
    </location>
</feature>
<name>A0A2P6TGD9_CHLSO</name>
<accession>A0A2P6TGD9</accession>
<comment type="caution">
    <text evidence="3">The sequence shown here is derived from an EMBL/GenBank/DDBJ whole genome shotgun (WGS) entry which is preliminary data.</text>
</comment>
<protein>
    <submittedName>
        <fullName evidence="3">von Willebrand type A</fullName>
    </submittedName>
</protein>
<dbReference type="InterPro" id="IPR002035">
    <property type="entry name" value="VWF_A"/>
</dbReference>
<feature type="domain" description="VWFA" evidence="2">
    <location>
        <begin position="473"/>
        <end position="646"/>
    </location>
</feature>
<evidence type="ECO:0000256" key="1">
    <source>
        <dbReference type="SAM" id="MobiDB-lite"/>
    </source>
</evidence>
<evidence type="ECO:0000313" key="4">
    <source>
        <dbReference type="Proteomes" id="UP000239899"/>
    </source>
</evidence>
<feature type="compositionally biased region" description="Low complexity" evidence="1">
    <location>
        <begin position="253"/>
        <end position="271"/>
    </location>
</feature>
<feature type="compositionally biased region" description="Low complexity" evidence="1">
    <location>
        <begin position="9"/>
        <end position="56"/>
    </location>
</feature>
<evidence type="ECO:0000259" key="2">
    <source>
        <dbReference type="SMART" id="SM00327"/>
    </source>
</evidence>
<dbReference type="EMBL" id="LHPG02000017">
    <property type="protein sequence ID" value="PRW33176.1"/>
    <property type="molecule type" value="Genomic_DNA"/>
</dbReference>
<organism evidence="3 4">
    <name type="scientific">Chlorella sorokiniana</name>
    <name type="common">Freshwater green alga</name>
    <dbReference type="NCBI Taxonomy" id="3076"/>
    <lineage>
        <taxon>Eukaryota</taxon>
        <taxon>Viridiplantae</taxon>
        <taxon>Chlorophyta</taxon>
        <taxon>core chlorophytes</taxon>
        <taxon>Trebouxiophyceae</taxon>
        <taxon>Chlorellales</taxon>
        <taxon>Chlorellaceae</taxon>
        <taxon>Chlorella clade</taxon>
        <taxon>Chlorella</taxon>
    </lineage>
</organism>
<evidence type="ECO:0000313" key="3">
    <source>
        <dbReference type="EMBL" id="PRW33176.1"/>
    </source>
</evidence>
<keyword evidence="4" id="KW-1185">Reference proteome</keyword>
<dbReference type="GO" id="GO:0005829">
    <property type="term" value="C:cytosol"/>
    <property type="evidence" value="ECO:0007669"/>
    <property type="project" value="TreeGrafter"/>
</dbReference>
<dbReference type="SUPFAM" id="SSF53300">
    <property type="entry name" value="vWA-like"/>
    <property type="match status" value="1"/>
</dbReference>
<dbReference type="AlphaFoldDB" id="A0A2P6TGD9"/>